<sequence>MCYIRYNRDTKLHSSKIPGKRKRKKCDSNEEVDAVNLALKKKKGSPAPLNSDASQKGKELCVLMVEA</sequence>
<reference evidence="1" key="1">
    <citation type="journal article" date="2024" name="Gigascience">
        <title>Chromosome-level genome of the poultry shaft louse Menopon gallinae provides insight into the host-switching and adaptive evolution of parasitic lice.</title>
        <authorList>
            <person name="Xu Y."/>
            <person name="Ma L."/>
            <person name="Liu S."/>
            <person name="Liang Y."/>
            <person name="Liu Q."/>
            <person name="He Z."/>
            <person name="Tian L."/>
            <person name="Duan Y."/>
            <person name="Cai W."/>
            <person name="Li H."/>
            <person name="Song F."/>
        </authorList>
    </citation>
    <scope>NUCLEOTIDE SEQUENCE</scope>
    <source>
        <strain evidence="1">Cailab_2023a</strain>
    </source>
</reference>
<dbReference type="EMBL" id="JARGDH010000003">
    <property type="protein sequence ID" value="KAL0272977.1"/>
    <property type="molecule type" value="Genomic_DNA"/>
</dbReference>
<organism evidence="1">
    <name type="scientific">Menopon gallinae</name>
    <name type="common">poultry shaft louse</name>
    <dbReference type="NCBI Taxonomy" id="328185"/>
    <lineage>
        <taxon>Eukaryota</taxon>
        <taxon>Metazoa</taxon>
        <taxon>Ecdysozoa</taxon>
        <taxon>Arthropoda</taxon>
        <taxon>Hexapoda</taxon>
        <taxon>Insecta</taxon>
        <taxon>Pterygota</taxon>
        <taxon>Neoptera</taxon>
        <taxon>Paraneoptera</taxon>
        <taxon>Psocodea</taxon>
        <taxon>Troctomorpha</taxon>
        <taxon>Phthiraptera</taxon>
        <taxon>Amblycera</taxon>
        <taxon>Menoponidae</taxon>
        <taxon>Menopon</taxon>
    </lineage>
</organism>
<accession>A0AAW2HU47</accession>
<name>A0AAW2HU47_9NEOP</name>
<gene>
    <name evidence="1" type="ORF">PYX00_005764</name>
</gene>
<comment type="caution">
    <text evidence="1">The sequence shown here is derived from an EMBL/GenBank/DDBJ whole genome shotgun (WGS) entry which is preliminary data.</text>
</comment>
<protein>
    <submittedName>
        <fullName evidence="1">Uncharacterized protein</fullName>
    </submittedName>
</protein>
<dbReference type="AlphaFoldDB" id="A0AAW2HU47"/>
<evidence type="ECO:0000313" key="1">
    <source>
        <dbReference type="EMBL" id="KAL0272977.1"/>
    </source>
</evidence>
<proteinExistence type="predicted"/>